<organism evidence="1 2">
    <name type="scientific">Entomophthora muscae</name>
    <dbReference type="NCBI Taxonomy" id="34485"/>
    <lineage>
        <taxon>Eukaryota</taxon>
        <taxon>Fungi</taxon>
        <taxon>Fungi incertae sedis</taxon>
        <taxon>Zoopagomycota</taxon>
        <taxon>Entomophthoromycotina</taxon>
        <taxon>Entomophthoromycetes</taxon>
        <taxon>Entomophthorales</taxon>
        <taxon>Entomophthoraceae</taxon>
        <taxon>Entomophthora</taxon>
    </lineage>
</organism>
<reference evidence="1" key="1">
    <citation type="submission" date="2022-04" db="EMBL/GenBank/DDBJ databases">
        <title>Genome of the entomopathogenic fungus Entomophthora muscae.</title>
        <authorList>
            <person name="Elya C."/>
            <person name="Lovett B.R."/>
            <person name="Lee E."/>
            <person name="Macias A.M."/>
            <person name="Hajek A.E."/>
            <person name="De Bivort B.L."/>
            <person name="Kasson M.T."/>
            <person name="De Fine Licht H.H."/>
            <person name="Stajich J.E."/>
        </authorList>
    </citation>
    <scope>NUCLEOTIDE SEQUENCE</scope>
    <source>
        <strain evidence="1">Berkeley</strain>
    </source>
</reference>
<keyword evidence="2" id="KW-1185">Reference proteome</keyword>
<proteinExistence type="predicted"/>
<dbReference type="Proteomes" id="UP001165960">
    <property type="component" value="Unassembled WGS sequence"/>
</dbReference>
<dbReference type="EMBL" id="QTSX02000820">
    <property type="protein sequence ID" value="KAJ9084652.1"/>
    <property type="molecule type" value="Genomic_DNA"/>
</dbReference>
<accession>A0ACC2UCP4</accession>
<gene>
    <name evidence="1" type="ORF">DSO57_1022139</name>
</gene>
<protein>
    <submittedName>
        <fullName evidence="1">Uncharacterized protein</fullName>
    </submittedName>
</protein>
<evidence type="ECO:0000313" key="2">
    <source>
        <dbReference type="Proteomes" id="UP001165960"/>
    </source>
</evidence>
<sequence length="80" mass="8909">MDRAHTAACFCLPLEHTPSYLLENFEGAVSKLAVTNVTAVKKTKILLADFGLTWSGEKTWLPLAVELTFAKTKQKIKLMK</sequence>
<evidence type="ECO:0000313" key="1">
    <source>
        <dbReference type="EMBL" id="KAJ9084652.1"/>
    </source>
</evidence>
<comment type="caution">
    <text evidence="1">The sequence shown here is derived from an EMBL/GenBank/DDBJ whole genome shotgun (WGS) entry which is preliminary data.</text>
</comment>
<name>A0ACC2UCP4_9FUNG</name>